<dbReference type="SUPFAM" id="SSF46785">
    <property type="entry name" value="Winged helix' DNA-binding domain"/>
    <property type="match status" value="1"/>
</dbReference>
<proteinExistence type="predicted"/>
<dbReference type="InterPro" id="IPR000847">
    <property type="entry name" value="LysR_HTH_N"/>
</dbReference>
<dbReference type="PANTHER" id="PTHR30432">
    <property type="entry name" value="TRANSCRIPTIONAL REGULATOR MODE"/>
    <property type="match status" value="1"/>
</dbReference>
<evidence type="ECO:0000313" key="2">
    <source>
        <dbReference type="EMBL" id="PWE28079.1"/>
    </source>
</evidence>
<gene>
    <name evidence="2" type="ORF">C4N9_14080</name>
</gene>
<dbReference type="AlphaFoldDB" id="A0A2U2C8A3"/>
<name>A0A2U2C8A3_9RHOB</name>
<protein>
    <submittedName>
        <fullName evidence="2">ModE family transcriptional regulator</fullName>
    </submittedName>
</protein>
<dbReference type="GO" id="GO:0003700">
    <property type="term" value="F:DNA-binding transcription factor activity"/>
    <property type="evidence" value="ECO:0007669"/>
    <property type="project" value="InterPro"/>
</dbReference>
<reference evidence="2 3" key="1">
    <citation type="submission" date="2018-05" db="EMBL/GenBank/DDBJ databases">
        <title>Pararhodobacter marina sp. nov., isolated from deep-sea water of the Indian Ocean.</title>
        <authorList>
            <person name="Lai Q.Sr."/>
            <person name="Liu X."/>
            <person name="Shao Z."/>
        </authorList>
    </citation>
    <scope>NUCLEOTIDE SEQUENCE [LARGE SCALE GENOMIC DNA]</scope>
    <source>
        <strain evidence="2 3">CIC4N-9</strain>
    </source>
</reference>
<dbReference type="PANTHER" id="PTHR30432:SF1">
    <property type="entry name" value="DNA-BINDING TRANSCRIPTIONAL DUAL REGULATOR MODE"/>
    <property type="match status" value="1"/>
</dbReference>
<dbReference type="InterPro" id="IPR036390">
    <property type="entry name" value="WH_DNA-bd_sf"/>
</dbReference>
<dbReference type="Gene3D" id="1.10.10.10">
    <property type="entry name" value="Winged helix-like DNA-binding domain superfamily/Winged helix DNA-binding domain"/>
    <property type="match status" value="1"/>
</dbReference>
<dbReference type="Pfam" id="PF00126">
    <property type="entry name" value="HTH_1"/>
    <property type="match status" value="1"/>
</dbReference>
<dbReference type="EMBL" id="QEYD01000008">
    <property type="protein sequence ID" value="PWE28079.1"/>
    <property type="molecule type" value="Genomic_DNA"/>
</dbReference>
<dbReference type="OrthoDB" id="9800709at2"/>
<keyword evidence="3" id="KW-1185">Reference proteome</keyword>
<dbReference type="InterPro" id="IPR036388">
    <property type="entry name" value="WH-like_DNA-bd_sf"/>
</dbReference>
<organism evidence="2 3">
    <name type="scientific">Pararhodobacter marinus</name>
    <dbReference type="NCBI Taxonomy" id="2184063"/>
    <lineage>
        <taxon>Bacteria</taxon>
        <taxon>Pseudomonadati</taxon>
        <taxon>Pseudomonadota</taxon>
        <taxon>Alphaproteobacteria</taxon>
        <taxon>Rhodobacterales</taxon>
        <taxon>Paracoccaceae</taxon>
        <taxon>Pararhodobacter</taxon>
    </lineage>
</organism>
<comment type="caution">
    <text evidence="2">The sequence shown here is derived from an EMBL/GenBank/DDBJ whole genome shotgun (WGS) entry which is preliminary data.</text>
</comment>
<evidence type="ECO:0000313" key="3">
    <source>
        <dbReference type="Proteomes" id="UP000244940"/>
    </source>
</evidence>
<dbReference type="InterPro" id="IPR051815">
    <property type="entry name" value="Molybdate_resp_trans_reg"/>
</dbReference>
<accession>A0A2U2C8A3</accession>
<evidence type="ECO:0000259" key="1">
    <source>
        <dbReference type="Pfam" id="PF00126"/>
    </source>
</evidence>
<dbReference type="Proteomes" id="UP000244940">
    <property type="component" value="Unassembled WGS sequence"/>
</dbReference>
<sequence>MLGPGKADLLEHIAETGSISGAGRAMGMSYKRAWSLVEEMNAAFREPLVLSVRGGASGGGASLSDTGEAVLAHYRKVVALAASAAKDEIAAIRALLSDIPDEK</sequence>
<feature type="domain" description="HTH lysR-type" evidence="1">
    <location>
        <begin position="9"/>
        <end position="67"/>
    </location>
</feature>